<dbReference type="Gene3D" id="1.20.1280.50">
    <property type="match status" value="1"/>
</dbReference>
<dbReference type="CTD" id="26233"/>
<dbReference type="PANTHER" id="PTHR13318:SF190">
    <property type="entry name" value="PARTNER OF PAIRED, ISOFORM B"/>
    <property type="match status" value="1"/>
</dbReference>
<gene>
    <name evidence="4" type="primary">FBXL6</name>
</gene>
<dbReference type="GO" id="GO:0019005">
    <property type="term" value="C:SCF ubiquitin ligase complex"/>
    <property type="evidence" value="ECO:0007669"/>
    <property type="project" value="InterPro"/>
</dbReference>
<dbReference type="RefSeq" id="XP_032827088.1">
    <property type="nucleotide sequence ID" value="XM_032971197.1"/>
</dbReference>
<proteinExistence type="predicted"/>
<name>A0AAJ7U2F8_PETMA</name>
<dbReference type="InterPro" id="IPR032675">
    <property type="entry name" value="LRR_dom_sf"/>
</dbReference>
<feature type="compositionally biased region" description="Basic residues" evidence="1">
    <location>
        <begin position="73"/>
        <end position="96"/>
    </location>
</feature>
<dbReference type="InterPro" id="IPR047922">
    <property type="entry name" value="FBXL6_F-box"/>
</dbReference>
<organism evidence="3 4">
    <name type="scientific">Petromyzon marinus</name>
    <name type="common">Sea lamprey</name>
    <dbReference type="NCBI Taxonomy" id="7757"/>
    <lineage>
        <taxon>Eukaryota</taxon>
        <taxon>Metazoa</taxon>
        <taxon>Chordata</taxon>
        <taxon>Craniata</taxon>
        <taxon>Vertebrata</taxon>
        <taxon>Cyclostomata</taxon>
        <taxon>Hyperoartia</taxon>
        <taxon>Petromyzontiformes</taxon>
        <taxon>Petromyzontidae</taxon>
        <taxon>Petromyzon</taxon>
    </lineage>
</organism>
<evidence type="ECO:0000259" key="2">
    <source>
        <dbReference type="Pfam" id="PF12937"/>
    </source>
</evidence>
<evidence type="ECO:0000313" key="3">
    <source>
        <dbReference type="Proteomes" id="UP001318040"/>
    </source>
</evidence>
<keyword evidence="3" id="KW-1185">Reference proteome</keyword>
<dbReference type="Proteomes" id="UP001318040">
    <property type="component" value="Chromosome 45"/>
</dbReference>
<evidence type="ECO:0000256" key="1">
    <source>
        <dbReference type="SAM" id="MobiDB-lite"/>
    </source>
</evidence>
<dbReference type="InterPro" id="IPR001810">
    <property type="entry name" value="F-box_dom"/>
</dbReference>
<dbReference type="SUPFAM" id="SSF52047">
    <property type="entry name" value="RNI-like"/>
    <property type="match status" value="1"/>
</dbReference>
<dbReference type="PANTHER" id="PTHR13318">
    <property type="entry name" value="PARTNER OF PAIRED, ISOFORM B-RELATED"/>
    <property type="match status" value="1"/>
</dbReference>
<accession>A0AAJ7U2F8</accession>
<dbReference type="GO" id="GO:0031146">
    <property type="term" value="P:SCF-dependent proteasomal ubiquitin-dependent protein catabolic process"/>
    <property type="evidence" value="ECO:0007669"/>
    <property type="project" value="TreeGrafter"/>
</dbReference>
<dbReference type="CDD" id="cd22119">
    <property type="entry name" value="F-box_FBXL6"/>
    <property type="match status" value="1"/>
</dbReference>
<dbReference type="Pfam" id="PF12937">
    <property type="entry name" value="F-box-like"/>
    <property type="match status" value="1"/>
</dbReference>
<dbReference type="SUPFAM" id="SSF81383">
    <property type="entry name" value="F-box domain"/>
    <property type="match status" value="1"/>
</dbReference>
<reference evidence="4" key="1">
    <citation type="submission" date="2025-08" db="UniProtKB">
        <authorList>
            <consortium name="RefSeq"/>
        </authorList>
    </citation>
    <scope>IDENTIFICATION</scope>
    <source>
        <tissue evidence="4">Sperm</tissue>
    </source>
</reference>
<feature type="region of interest" description="Disordered" evidence="1">
    <location>
        <begin position="61"/>
        <end position="107"/>
    </location>
</feature>
<feature type="domain" description="F-box" evidence="2">
    <location>
        <begin position="139"/>
        <end position="185"/>
    </location>
</feature>
<protein>
    <submittedName>
        <fullName evidence="4">F-box/LRR-repeat protein 6 isoform X1</fullName>
    </submittedName>
</protein>
<dbReference type="Gene3D" id="3.80.10.10">
    <property type="entry name" value="Ribonuclease Inhibitor"/>
    <property type="match status" value="2"/>
</dbReference>
<dbReference type="AlphaFoldDB" id="A0AAJ7U2F8"/>
<dbReference type="KEGG" id="pmrn:116952132"/>
<feature type="region of interest" description="Disordered" evidence="1">
    <location>
        <begin position="1"/>
        <end position="39"/>
    </location>
</feature>
<evidence type="ECO:0000313" key="4">
    <source>
        <dbReference type="RefSeq" id="XP_032827088.1"/>
    </source>
</evidence>
<dbReference type="InterPro" id="IPR036047">
    <property type="entry name" value="F-box-like_dom_sf"/>
</dbReference>
<sequence length="569" mass="62473">MASREDGTVPSAKRKAPAAIDSGVSKKPRTSRTSQAELTVVQRTDNDMLVIETSWSGSVLSGRRRVSAGAKKDAKRKNSGGKGKKLKTLAKRKRVKSTASKRAETSDNSSKFVLEVDKAGGSGSKREPMGEEDVGWGTRLPEAVLVMIFQCVVDEDGPVPFLCRAARVCWLWRGAAASPVLWRRVQISRCCVEPQLMGRSSSKSQIKSTLSWLVSNRLPLMQEFHLSGWNDQEMVDYAIRVVSSECHQLSCVRLNRCAKPGNETLLLLGQSCAGLHSLDLKDTSVEISSAVAFLEAAGDRLQRLWLTASNNLNGILTAISSNCPALRVLEVDTRMPMSPEMSAHKLPTLSFPFTRLQNGCPHLQVLRLMNMCITPSGRVQLDQDTGGFPELQELSLATMDRSSMADTTLWQLLHRSPRLRLLDLRGCPSITPKCLLQLPCYDLEELYLGLYLGTACEARLKRDVQLVLARWAHSLSALDVNSQPCREAELEEGLLSLAAPRAASRLEALNLAGTVATVAGVSAVLRHCPRLSSVNLTSCRNLPRGLKRLHRTPAELQELRERLLPGPAE</sequence>